<evidence type="ECO:0000259" key="2">
    <source>
        <dbReference type="Pfam" id="PF02627"/>
    </source>
</evidence>
<evidence type="ECO:0000313" key="4">
    <source>
        <dbReference type="Proteomes" id="UP001597419"/>
    </source>
</evidence>
<accession>A0ABW5GLB0</accession>
<dbReference type="InterPro" id="IPR029032">
    <property type="entry name" value="AhpD-like"/>
</dbReference>
<dbReference type="PANTHER" id="PTHR34846:SF5">
    <property type="entry name" value="CARBOXYMUCONOLACTONE DECARBOXYLASE-LIKE DOMAIN-CONTAINING PROTEIN"/>
    <property type="match status" value="1"/>
</dbReference>
<comment type="caution">
    <text evidence="3">The sequence shown here is derived from an EMBL/GenBank/DDBJ whole genome shotgun (WGS) entry which is preliminary data.</text>
</comment>
<dbReference type="SUPFAM" id="SSF69118">
    <property type="entry name" value="AhpD-like"/>
    <property type="match status" value="1"/>
</dbReference>
<evidence type="ECO:0000256" key="1">
    <source>
        <dbReference type="SAM" id="MobiDB-lite"/>
    </source>
</evidence>
<dbReference type="EMBL" id="JBHUKU010000014">
    <property type="protein sequence ID" value="MFD2461567.1"/>
    <property type="molecule type" value="Genomic_DNA"/>
</dbReference>
<dbReference type="InterPro" id="IPR003779">
    <property type="entry name" value="CMD-like"/>
</dbReference>
<feature type="region of interest" description="Disordered" evidence="1">
    <location>
        <begin position="1"/>
        <end position="40"/>
    </location>
</feature>
<dbReference type="Proteomes" id="UP001597419">
    <property type="component" value="Unassembled WGS sequence"/>
</dbReference>
<reference evidence="4" key="1">
    <citation type="journal article" date="2019" name="Int. J. Syst. Evol. Microbiol.">
        <title>The Global Catalogue of Microorganisms (GCM) 10K type strain sequencing project: providing services to taxonomists for standard genome sequencing and annotation.</title>
        <authorList>
            <consortium name="The Broad Institute Genomics Platform"/>
            <consortium name="The Broad Institute Genome Sequencing Center for Infectious Disease"/>
            <person name="Wu L."/>
            <person name="Ma J."/>
        </authorList>
    </citation>
    <scope>NUCLEOTIDE SEQUENCE [LARGE SCALE GENOMIC DNA]</scope>
    <source>
        <strain evidence="4">CGMCC 4.7643</strain>
    </source>
</reference>
<dbReference type="PANTHER" id="PTHR34846">
    <property type="entry name" value="4-CARBOXYMUCONOLACTONE DECARBOXYLASE FAMILY PROTEIN (AFU_ORTHOLOGUE AFUA_6G11590)"/>
    <property type="match status" value="1"/>
</dbReference>
<organism evidence="3 4">
    <name type="scientific">Amycolatopsis samaneae</name>
    <dbReference type="NCBI Taxonomy" id="664691"/>
    <lineage>
        <taxon>Bacteria</taxon>
        <taxon>Bacillati</taxon>
        <taxon>Actinomycetota</taxon>
        <taxon>Actinomycetes</taxon>
        <taxon>Pseudonocardiales</taxon>
        <taxon>Pseudonocardiaceae</taxon>
        <taxon>Amycolatopsis</taxon>
    </lineage>
</organism>
<sequence length="210" mass="22232">MTVQDTAPRIAPAPPEEVRPLLGGLLGRPGTPDGQDGPMAAHLAAHPVLNVLATIGNHPGLLTGLAPLLEAIGTGLLPARDRELVVLRVAWHTRARYEWAHHVVIGAGAGLTEQEISRIPSGPGAPGWSEHDAALLRAVDELNGPSAAVSEETWARLSVRYDQRQLLELLALTGTYTLVAYVLNSCRVRVDDWLGDPAELPAEGSSDIVG</sequence>
<keyword evidence="4" id="KW-1185">Reference proteome</keyword>
<dbReference type="Gene3D" id="1.20.1290.10">
    <property type="entry name" value="AhpD-like"/>
    <property type="match status" value="1"/>
</dbReference>
<evidence type="ECO:0000313" key="3">
    <source>
        <dbReference type="EMBL" id="MFD2461567.1"/>
    </source>
</evidence>
<gene>
    <name evidence="3" type="ORF">ACFSYJ_23380</name>
</gene>
<name>A0ABW5GLB0_9PSEU</name>
<proteinExistence type="predicted"/>
<feature type="domain" description="Carboxymuconolactone decarboxylase-like" evidence="2">
    <location>
        <begin position="64"/>
        <end position="140"/>
    </location>
</feature>
<dbReference type="Pfam" id="PF02627">
    <property type="entry name" value="CMD"/>
    <property type="match status" value="1"/>
</dbReference>
<dbReference type="RefSeq" id="WP_345390036.1">
    <property type="nucleotide sequence ID" value="NZ_BAABHG010000004.1"/>
</dbReference>
<protein>
    <submittedName>
        <fullName evidence="3">Carboxymuconolactone decarboxylase family protein</fullName>
    </submittedName>
</protein>